<gene>
    <name evidence="12 15" type="primary">priA</name>
    <name evidence="15" type="ORF">ETAA8_24650</name>
</gene>
<comment type="catalytic activity">
    <reaction evidence="12">
        <text>Couples ATP hydrolysis with the unwinding of duplex DNA by translocating in the 3'-5' direction.</text>
        <dbReference type="EC" id="5.6.2.4"/>
    </reaction>
</comment>
<dbReference type="GO" id="GO:0005524">
    <property type="term" value="F:ATP binding"/>
    <property type="evidence" value="ECO:0007669"/>
    <property type="project" value="UniProtKB-UniRule"/>
</dbReference>
<dbReference type="AlphaFoldDB" id="A0A517YAW6"/>
<dbReference type="PANTHER" id="PTHR30580:SF0">
    <property type="entry name" value="PRIMOSOMAL PROTEIN N"/>
    <property type="match status" value="1"/>
</dbReference>
<dbReference type="HAMAP" id="MF_00983">
    <property type="entry name" value="PriA"/>
    <property type="match status" value="1"/>
</dbReference>
<dbReference type="GO" id="GO:0006302">
    <property type="term" value="P:double-strand break repair"/>
    <property type="evidence" value="ECO:0007669"/>
    <property type="project" value="InterPro"/>
</dbReference>
<keyword evidence="4 12" id="KW-0547">Nucleotide-binding</keyword>
<dbReference type="Pfam" id="PF17764">
    <property type="entry name" value="PriA_3primeBD"/>
    <property type="match status" value="1"/>
</dbReference>
<dbReference type="GO" id="GO:0003677">
    <property type="term" value="F:DNA binding"/>
    <property type="evidence" value="ECO:0007669"/>
    <property type="project" value="UniProtKB-UniRule"/>
</dbReference>
<comment type="cofactor">
    <cofactor evidence="12">
        <name>Zn(2+)</name>
        <dbReference type="ChEBI" id="CHEBI:29105"/>
    </cofactor>
    <text evidence="12">Binds 2 zinc ions per subunit.</text>
</comment>
<evidence type="ECO:0000256" key="7">
    <source>
        <dbReference type="ARBA" id="ARBA00022833"/>
    </source>
</evidence>
<evidence type="ECO:0000256" key="3">
    <source>
        <dbReference type="ARBA" id="ARBA00022723"/>
    </source>
</evidence>
<dbReference type="PROSITE" id="PS51192">
    <property type="entry name" value="HELICASE_ATP_BIND_1"/>
    <property type="match status" value="1"/>
</dbReference>
<dbReference type="PROSITE" id="PS51194">
    <property type="entry name" value="HELICASE_CTER"/>
    <property type="match status" value="1"/>
</dbReference>
<dbReference type="InterPro" id="IPR001650">
    <property type="entry name" value="Helicase_C-like"/>
</dbReference>
<dbReference type="GO" id="GO:0006270">
    <property type="term" value="P:DNA replication initiation"/>
    <property type="evidence" value="ECO:0007669"/>
    <property type="project" value="TreeGrafter"/>
</dbReference>
<dbReference type="CDD" id="cd17929">
    <property type="entry name" value="DEXHc_priA"/>
    <property type="match status" value="1"/>
</dbReference>
<name>A0A517YAW6_9BACT</name>
<dbReference type="Gene3D" id="3.40.50.300">
    <property type="entry name" value="P-loop containing nucleotide triphosphate hydrolases"/>
    <property type="match status" value="2"/>
</dbReference>
<dbReference type="InterPro" id="IPR040498">
    <property type="entry name" value="PriA_CRR"/>
</dbReference>
<dbReference type="OrthoDB" id="9759544at2"/>
<dbReference type="InterPro" id="IPR042115">
    <property type="entry name" value="PriA_3primeBD_sf"/>
</dbReference>
<accession>A0A517YAW6</accession>
<organism evidence="15 16">
    <name type="scientific">Anatilimnocola aggregata</name>
    <dbReference type="NCBI Taxonomy" id="2528021"/>
    <lineage>
        <taxon>Bacteria</taxon>
        <taxon>Pseudomonadati</taxon>
        <taxon>Planctomycetota</taxon>
        <taxon>Planctomycetia</taxon>
        <taxon>Pirellulales</taxon>
        <taxon>Pirellulaceae</taxon>
        <taxon>Anatilimnocola</taxon>
    </lineage>
</organism>
<evidence type="ECO:0000259" key="14">
    <source>
        <dbReference type="PROSITE" id="PS51194"/>
    </source>
</evidence>
<dbReference type="SMART" id="SM00490">
    <property type="entry name" value="HELICc"/>
    <property type="match status" value="1"/>
</dbReference>
<evidence type="ECO:0000256" key="4">
    <source>
        <dbReference type="ARBA" id="ARBA00022741"/>
    </source>
</evidence>
<keyword evidence="3 12" id="KW-0479">Metal-binding</keyword>
<evidence type="ECO:0000259" key="13">
    <source>
        <dbReference type="PROSITE" id="PS51192"/>
    </source>
</evidence>
<keyword evidence="5 12" id="KW-0378">Hydrolase</keyword>
<feature type="binding site" evidence="12">
    <location>
        <position position="496"/>
    </location>
    <ligand>
        <name>Zn(2+)</name>
        <dbReference type="ChEBI" id="CHEBI:29105"/>
        <label>2</label>
    </ligand>
</feature>
<evidence type="ECO:0000256" key="11">
    <source>
        <dbReference type="ARBA" id="ARBA00048988"/>
    </source>
</evidence>
<feature type="binding site" evidence="12">
    <location>
        <position position="506"/>
    </location>
    <ligand>
        <name>Zn(2+)</name>
        <dbReference type="ChEBI" id="CHEBI:29105"/>
        <label>1</label>
    </ligand>
</feature>
<dbReference type="InterPro" id="IPR041236">
    <property type="entry name" value="PriA_C"/>
</dbReference>
<evidence type="ECO:0000256" key="2">
    <source>
        <dbReference type="ARBA" id="ARBA00022705"/>
    </source>
</evidence>
<evidence type="ECO:0000256" key="10">
    <source>
        <dbReference type="ARBA" id="ARBA00023235"/>
    </source>
</evidence>
<keyword evidence="16" id="KW-1185">Reference proteome</keyword>
<dbReference type="CDD" id="cd18804">
    <property type="entry name" value="SF2_C_priA"/>
    <property type="match status" value="1"/>
</dbReference>
<evidence type="ECO:0000256" key="8">
    <source>
        <dbReference type="ARBA" id="ARBA00022840"/>
    </source>
</evidence>
<dbReference type="Pfam" id="PF18074">
    <property type="entry name" value="PriA_C"/>
    <property type="match status" value="1"/>
</dbReference>
<protein>
    <recommendedName>
        <fullName evidence="12">Replication restart protein PriA</fullName>
    </recommendedName>
    <alternativeName>
        <fullName evidence="12">ATP-dependent DNA helicase PriA</fullName>
        <ecNumber evidence="12">5.6.2.4</ecNumber>
    </alternativeName>
    <alternativeName>
        <fullName evidence="12">DNA 3'-5' helicase PriA</fullName>
    </alternativeName>
</protein>
<keyword evidence="10 12" id="KW-0413">Isomerase</keyword>
<comment type="catalytic activity">
    <reaction evidence="11 12">
        <text>ATP + H2O = ADP + phosphate + H(+)</text>
        <dbReference type="Rhea" id="RHEA:13065"/>
        <dbReference type="ChEBI" id="CHEBI:15377"/>
        <dbReference type="ChEBI" id="CHEBI:15378"/>
        <dbReference type="ChEBI" id="CHEBI:30616"/>
        <dbReference type="ChEBI" id="CHEBI:43474"/>
        <dbReference type="ChEBI" id="CHEBI:456216"/>
        <dbReference type="EC" id="5.6.2.4"/>
    </reaction>
</comment>
<dbReference type="EC" id="5.6.2.4" evidence="12"/>
<evidence type="ECO:0000256" key="6">
    <source>
        <dbReference type="ARBA" id="ARBA00022806"/>
    </source>
</evidence>
<dbReference type="GO" id="GO:0006310">
    <property type="term" value="P:DNA recombination"/>
    <property type="evidence" value="ECO:0007669"/>
    <property type="project" value="InterPro"/>
</dbReference>
<evidence type="ECO:0000256" key="1">
    <source>
        <dbReference type="ARBA" id="ARBA00022515"/>
    </source>
</evidence>
<evidence type="ECO:0000313" key="15">
    <source>
        <dbReference type="EMBL" id="QDU27378.1"/>
    </source>
</evidence>
<dbReference type="NCBIfam" id="TIGR00595">
    <property type="entry name" value="priA"/>
    <property type="match status" value="1"/>
</dbReference>
<dbReference type="Proteomes" id="UP000315017">
    <property type="component" value="Chromosome"/>
</dbReference>
<dbReference type="GO" id="GO:1990077">
    <property type="term" value="C:primosome complex"/>
    <property type="evidence" value="ECO:0007669"/>
    <property type="project" value="UniProtKB-UniRule"/>
</dbReference>
<evidence type="ECO:0000256" key="12">
    <source>
        <dbReference type="HAMAP-Rule" id="MF_00983"/>
    </source>
</evidence>
<comment type="function">
    <text evidence="12">Initiates the restart of stalled replication forks, which reloads the replicative helicase on sites other than the origin of replication. Recognizes and binds to abandoned replication forks and remodels them to uncover a helicase loading site. Promotes assembly of the primosome at these replication forks.</text>
</comment>
<feature type="binding site" evidence="12">
    <location>
        <position position="475"/>
    </location>
    <ligand>
        <name>Zn(2+)</name>
        <dbReference type="ChEBI" id="CHEBI:29105"/>
        <label>2</label>
    </ligand>
</feature>
<dbReference type="InterPro" id="IPR011545">
    <property type="entry name" value="DEAD/DEAH_box_helicase_dom"/>
</dbReference>
<dbReference type="InterPro" id="IPR014001">
    <property type="entry name" value="Helicase_ATP-bd"/>
</dbReference>
<dbReference type="InterPro" id="IPR005259">
    <property type="entry name" value="PriA"/>
</dbReference>
<dbReference type="Gene3D" id="3.40.1440.60">
    <property type="entry name" value="PriA, 3(prime) DNA-binding domain"/>
    <property type="match status" value="1"/>
</dbReference>
<proteinExistence type="inferred from homology"/>
<feature type="binding site" evidence="12">
    <location>
        <position position="509"/>
    </location>
    <ligand>
        <name>Zn(2+)</name>
        <dbReference type="ChEBI" id="CHEBI:29105"/>
        <label>1</label>
    </ligand>
</feature>
<keyword evidence="6 12" id="KW-0347">Helicase</keyword>
<keyword evidence="9 12" id="KW-0238">DNA-binding</keyword>
<dbReference type="GO" id="GO:0043138">
    <property type="term" value="F:3'-5' DNA helicase activity"/>
    <property type="evidence" value="ECO:0007669"/>
    <property type="project" value="UniProtKB-EC"/>
</dbReference>
<feature type="binding site" evidence="12">
    <location>
        <position position="466"/>
    </location>
    <ligand>
        <name>Zn(2+)</name>
        <dbReference type="ChEBI" id="CHEBI:29105"/>
        <label>1</label>
    </ligand>
</feature>
<feature type="binding site" evidence="12">
    <location>
        <position position="478"/>
    </location>
    <ligand>
        <name>Zn(2+)</name>
        <dbReference type="ChEBI" id="CHEBI:29105"/>
        <label>2</label>
    </ligand>
</feature>
<evidence type="ECO:0000256" key="5">
    <source>
        <dbReference type="ARBA" id="ARBA00022801"/>
    </source>
</evidence>
<feature type="domain" description="Helicase ATP-binding" evidence="13">
    <location>
        <begin position="238"/>
        <end position="403"/>
    </location>
</feature>
<dbReference type="GO" id="GO:0008270">
    <property type="term" value="F:zinc ion binding"/>
    <property type="evidence" value="ECO:0007669"/>
    <property type="project" value="UniProtKB-UniRule"/>
</dbReference>
<dbReference type="PANTHER" id="PTHR30580">
    <property type="entry name" value="PRIMOSOMAL PROTEIN N"/>
    <property type="match status" value="1"/>
</dbReference>
<dbReference type="InterPro" id="IPR041222">
    <property type="entry name" value="PriA_3primeBD"/>
</dbReference>
<feature type="domain" description="Helicase C-terminal" evidence="14">
    <location>
        <begin position="474"/>
        <end position="660"/>
    </location>
</feature>
<dbReference type="GO" id="GO:0006269">
    <property type="term" value="P:DNA replication, synthesis of primer"/>
    <property type="evidence" value="ECO:0007669"/>
    <property type="project" value="UniProtKB-KW"/>
</dbReference>
<keyword evidence="1 12" id="KW-0639">Primosome</keyword>
<dbReference type="Pfam" id="PF18319">
    <property type="entry name" value="Zn_ribbon_PriA"/>
    <property type="match status" value="1"/>
</dbReference>
<comment type="similarity">
    <text evidence="12">Belongs to the helicase family. PriA subfamily.</text>
</comment>
<dbReference type="RefSeq" id="WP_145088223.1">
    <property type="nucleotide sequence ID" value="NZ_CP036274.1"/>
</dbReference>
<dbReference type="Pfam" id="PF00270">
    <property type="entry name" value="DEAD"/>
    <property type="match status" value="1"/>
</dbReference>
<sequence>MDKSQKSLFETEPDPWTLDASSEQQVAEIVFADPPHGPFSYRIPATLRAPLAPGQRVQVPLGKGNRGVIGYCLHAGSKSVGSRPLKEVLAVVDPQPLLSPAMLRLAQWMAEYYLCPLGQVLHAVLPAGVRGQAGTREMTFLSVPDDVALKLDQLKLPTKQLDALRILAASPRPLTPPELAAAAKCTLGPISELRKKKLLRAQVQRIQNVEIDIAATPREENLHLNVDQQAALDVIIGALERRQHRAVLMHGVTGSGKTEVYIRAIDEVIRFGRQAIVLVPEISLTPQTKQRFSSRFGSVAVLHSHLSDAERHWHWQRIARGEVQVVIGARSAVFAPTPQLGLIVIDEEHDHSFKQGESPRYHARDVAQRRALAENVPLVLGSATPALESWQAAQRGEFLLIDMPTRVSNRPLPDVATIDLRTEFQDRRSRGAISRPLHLAMEHALREDGQVILLLNRRGFSTHIQCPSCGYVANCPHCSIALTHHREGDKIVCHYCDHQERAPAKCPDCKFDGIRYSGLGTERLEAEVKSRFANVPVLRMDSDTMQKPGSHEQALAKFRAGEIKILLGTQMIAKGLDFPNVTLVGVVNADTSLHFPDFRAAERTFQLVTQVAGRTGRGDKGGRVLVQTFSPEHFAIQAALKHDYALFANTELPVRLEHAYPPQTSLVRLIVRGDEESIVEAFAEQTAERFRQALELHQVAHRVLGPAPCPIARLRGKFRFHALISSAHGEPLRQCIAKVAASLQAPAEVQWVLDVDPLDLL</sequence>
<dbReference type="GO" id="GO:0016887">
    <property type="term" value="F:ATP hydrolysis activity"/>
    <property type="evidence" value="ECO:0007669"/>
    <property type="project" value="RHEA"/>
</dbReference>
<reference evidence="15 16" key="1">
    <citation type="submission" date="2019-02" db="EMBL/GenBank/DDBJ databases">
        <title>Deep-cultivation of Planctomycetes and their phenomic and genomic characterization uncovers novel biology.</title>
        <authorList>
            <person name="Wiegand S."/>
            <person name="Jogler M."/>
            <person name="Boedeker C."/>
            <person name="Pinto D."/>
            <person name="Vollmers J."/>
            <person name="Rivas-Marin E."/>
            <person name="Kohn T."/>
            <person name="Peeters S.H."/>
            <person name="Heuer A."/>
            <person name="Rast P."/>
            <person name="Oberbeckmann S."/>
            <person name="Bunk B."/>
            <person name="Jeske O."/>
            <person name="Meyerdierks A."/>
            <person name="Storesund J.E."/>
            <person name="Kallscheuer N."/>
            <person name="Luecker S."/>
            <person name="Lage O.M."/>
            <person name="Pohl T."/>
            <person name="Merkel B.J."/>
            <person name="Hornburger P."/>
            <person name="Mueller R.-W."/>
            <person name="Bruemmer F."/>
            <person name="Labrenz M."/>
            <person name="Spormann A.M."/>
            <person name="Op den Camp H."/>
            <person name="Overmann J."/>
            <person name="Amann R."/>
            <person name="Jetten M.S.M."/>
            <person name="Mascher T."/>
            <person name="Medema M.H."/>
            <person name="Devos D.P."/>
            <person name="Kaster A.-K."/>
            <person name="Ovreas L."/>
            <person name="Rohde M."/>
            <person name="Galperin M.Y."/>
            <person name="Jogler C."/>
        </authorList>
    </citation>
    <scope>NUCLEOTIDE SEQUENCE [LARGE SCALE GENOMIC DNA]</scope>
    <source>
        <strain evidence="15 16">ETA_A8</strain>
    </source>
</reference>
<dbReference type="InterPro" id="IPR027417">
    <property type="entry name" value="P-loop_NTPase"/>
</dbReference>
<feature type="binding site" evidence="12">
    <location>
        <position position="493"/>
    </location>
    <ligand>
        <name>Zn(2+)</name>
        <dbReference type="ChEBI" id="CHEBI:29105"/>
        <label>2</label>
    </ligand>
</feature>
<evidence type="ECO:0000256" key="9">
    <source>
        <dbReference type="ARBA" id="ARBA00023125"/>
    </source>
</evidence>
<comment type="subunit">
    <text evidence="12">Component of the replication restart primosome.</text>
</comment>
<dbReference type="SUPFAM" id="SSF52540">
    <property type="entry name" value="P-loop containing nucleoside triphosphate hydrolases"/>
    <property type="match status" value="2"/>
</dbReference>
<keyword evidence="7 12" id="KW-0862">Zinc</keyword>
<dbReference type="EMBL" id="CP036274">
    <property type="protein sequence ID" value="QDU27378.1"/>
    <property type="molecule type" value="Genomic_DNA"/>
</dbReference>
<keyword evidence="2 12" id="KW-0235">DNA replication</keyword>
<dbReference type="KEGG" id="aagg:ETAA8_24650"/>
<dbReference type="SMART" id="SM00487">
    <property type="entry name" value="DEXDc"/>
    <property type="match status" value="1"/>
</dbReference>
<dbReference type="FunFam" id="3.40.50.300:FF:000489">
    <property type="entry name" value="Primosome assembly protein PriA"/>
    <property type="match status" value="1"/>
</dbReference>
<evidence type="ECO:0000313" key="16">
    <source>
        <dbReference type="Proteomes" id="UP000315017"/>
    </source>
</evidence>
<feature type="binding site" evidence="12">
    <location>
        <position position="469"/>
    </location>
    <ligand>
        <name>Zn(2+)</name>
        <dbReference type="ChEBI" id="CHEBI:29105"/>
        <label>1</label>
    </ligand>
</feature>
<dbReference type="Pfam" id="PF00271">
    <property type="entry name" value="Helicase_C"/>
    <property type="match status" value="1"/>
</dbReference>
<keyword evidence="8 12" id="KW-0067">ATP-binding</keyword>